<name>A0A964BPG0_9CYAN</name>
<dbReference type="CDD" id="cd22533">
    <property type="entry name" value="KH-II_YlqC-like"/>
    <property type="match status" value="1"/>
</dbReference>
<gene>
    <name evidence="4" type="ORF">I4641_09360</name>
</gene>
<dbReference type="InterPro" id="IPR020627">
    <property type="entry name" value="KhpA"/>
</dbReference>
<protein>
    <submittedName>
        <fullName evidence="4">KH domain-containing protein</fullName>
    </submittedName>
</protein>
<dbReference type="Pfam" id="PF13083">
    <property type="entry name" value="KH_KhpA-B"/>
    <property type="match status" value="1"/>
</dbReference>
<comment type="caution">
    <text evidence="4">The sequence shown here is derived from an EMBL/GenBank/DDBJ whole genome shotgun (WGS) entry which is preliminary data.</text>
</comment>
<sequence length="133" mass="14877">MPNKTQLSGDQVADRPNYEELVRFLIEPFLNDPQSLCVHSEVNQNQNKIWLRVAFDKSDRGKVFGRGGRNIQAIRTAIQTAAISHNESVFLDIYSDEPPKSDDGDRRGRSSGNSGNSQRRKSPAKPAPKIAKK</sequence>
<evidence type="ECO:0000313" key="4">
    <source>
        <dbReference type="EMBL" id="MCC0177183.1"/>
    </source>
</evidence>
<dbReference type="PANTHER" id="PTHR34654">
    <property type="entry name" value="UPF0109 PROTEIN SCO5592"/>
    <property type="match status" value="1"/>
</dbReference>
<keyword evidence="5" id="KW-1185">Reference proteome</keyword>
<dbReference type="EMBL" id="JADWDC010000018">
    <property type="protein sequence ID" value="MCC0177183.1"/>
    <property type="molecule type" value="Genomic_DNA"/>
</dbReference>
<evidence type="ECO:0000256" key="1">
    <source>
        <dbReference type="ARBA" id="ARBA00022490"/>
    </source>
</evidence>
<keyword evidence="2" id="KW-0694">RNA-binding</keyword>
<feature type="compositionally biased region" description="Basic and acidic residues" evidence="3">
    <location>
        <begin position="97"/>
        <end position="108"/>
    </location>
</feature>
<evidence type="ECO:0000256" key="2">
    <source>
        <dbReference type="ARBA" id="ARBA00022884"/>
    </source>
</evidence>
<feature type="region of interest" description="Disordered" evidence="3">
    <location>
        <begin position="93"/>
        <end position="133"/>
    </location>
</feature>
<keyword evidence="1" id="KW-0963">Cytoplasm</keyword>
<evidence type="ECO:0000313" key="5">
    <source>
        <dbReference type="Proteomes" id="UP000729733"/>
    </source>
</evidence>
<dbReference type="RefSeq" id="WP_229640220.1">
    <property type="nucleotide sequence ID" value="NZ_JADWDC010000018.1"/>
</dbReference>
<evidence type="ECO:0000256" key="3">
    <source>
        <dbReference type="SAM" id="MobiDB-lite"/>
    </source>
</evidence>
<reference evidence="4" key="1">
    <citation type="journal article" date="2021" name="Antonie Van Leeuwenhoek">
        <title>Draft genome and description of Waterburya agarophytonicola gen. nov. sp. nov. (Pleurocapsales, Cyanobacteria): a seaweed symbiont.</title>
        <authorList>
            <person name="Bonthond G."/>
            <person name="Shalygin S."/>
            <person name="Bayer T."/>
            <person name="Weinberger F."/>
        </authorList>
    </citation>
    <scope>NUCLEOTIDE SEQUENCE</scope>
    <source>
        <strain evidence="4">KI4</strain>
    </source>
</reference>
<proteinExistence type="predicted"/>
<accession>A0A964BPG0</accession>
<organism evidence="4 5">
    <name type="scientific">Waterburya agarophytonicola KI4</name>
    <dbReference type="NCBI Taxonomy" id="2874699"/>
    <lineage>
        <taxon>Bacteria</taxon>
        <taxon>Bacillati</taxon>
        <taxon>Cyanobacteriota</taxon>
        <taxon>Cyanophyceae</taxon>
        <taxon>Pleurocapsales</taxon>
        <taxon>Hyellaceae</taxon>
        <taxon>Waterburya</taxon>
        <taxon>Waterburya agarophytonicola</taxon>
    </lineage>
</organism>
<dbReference type="GO" id="GO:0003723">
    <property type="term" value="F:RNA binding"/>
    <property type="evidence" value="ECO:0007669"/>
    <property type="project" value="UniProtKB-KW"/>
</dbReference>
<dbReference type="Proteomes" id="UP000729733">
    <property type="component" value="Unassembled WGS sequence"/>
</dbReference>
<dbReference type="PANTHER" id="PTHR34654:SF1">
    <property type="entry name" value="RNA-BINDING PROTEIN KHPA"/>
    <property type="match status" value="1"/>
</dbReference>
<dbReference type="AlphaFoldDB" id="A0A964BPG0"/>